<dbReference type="KEGG" id="lvs:LOKVESSMR4R_01777"/>
<keyword evidence="2" id="KW-1185">Reference proteome</keyword>
<accession>A0A1Y0ECD1</accession>
<sequence length="207" mass="20753">MGFRAGWWTICVILSGCGGGGGGGGDNPGSGIDPRLARLDIYESQRIRVLGDPEAGAMGMAPTAGALPVAGGVQFAGFATLRVEGAQQLVLIGDAQLDVDFGTARSSGRMDRFFGTVPGSGVQDFGGEITISDAPVARDLDLSYAGALTGGGQQLAVSGQLTGLFLGDPITGLSAADLDPLLVQNGVIRSGTLVLVAEPTAPEPVAP</sequence>
<gene>
    <name evidence="1" type="ORF">LOKVESSMR4R_01777</name>
</gene>
<protein>
    <recommendedName>
        <fullName evidence="3">Lipoprotein</fullName>
    </recommendedName>
</protein>
<evidence type="ECO:0000313" key="1">
    <source>
        <dbReference type="EMBL" id="ARU01090.1"/>
    </source>
</evidence>
<evidence type="ECO:0000313" key="2">
    <source>
        <dbReference type="Proteomes" id="UP000195273"/>
    </source>
</evidence>
<proteinExistence type="predicted"/>
<dbReference type="OrthoDB" id="7651544at2"/>
<name>A0A1Y0ECD1_9RHOB</name>
<reference evidence="1 2" key="1">
    <citation type="submission" date="2017-05" db="EMBL/GenBank/DDBJ databases">
        <title>Genome Sequence of Loktanella vestfoldensis Strain SMR4r Isolated from a Culture of the Diatom Skeletonema marinoi.</title>
        <authorList>
            <person name="Topel M."/>
            <person name="Pinder M.I.M."/>
            <person name="Johansson O.N."/>
            <person name="Kourtchenko O."/>
            <person name="Godhe A."/>
            <person name="Clarke A.K."/>
        </authorList>
    </citation>
    <scope>NUCLEOTIDE SEQUENCE [LARGE SCALE GENOMIC DNA]</scope>
    <source>
        <strain evidence="1 2">SMR4r</strain>
    </source>
</reference>
<evidence type="ECO:0008006" key="3">
    <source>
        <dbReference type="Google" id="ProtNLM"/>
    </source>
</evidence>
<dbReference type="Proteomes" id="UP000195273">
    <property type="component" value="Chromosome"/>
</dbReference>
<dbReference type="EMBL" id="CP021431">
    <property type="protein sequence ID" value="ARU01090.1"/>
    <property type="molecule type" value="Genomic_DNA"/>
</dbReference>
<dbReference type="AlphaFoldDB" id="A0A1Y0ECD1"/>
<organism evidence="1 2">
    <name type="scientific">Yoonia vestfoldensis</name>
    <dbReference type="NCBI Taxonomy" id="245188"/>
    <lineage>
        <taxon>Bacteria</taxon>
        <taxon>Pseudomonadati</taxon>
        <taxon>Pseudomonadota</taxon>
        <taxon>Alphaproteobacteria</taxon>
        <taxon>Rhodobacterales</taxon>
        <taxon>Paracoccaceae</taxon>
        <taxon>Yoonia</taxon>
    </lineage>
</organism>
<dbReference type="RefSeq" id="WP_157898177.1">
    <property type="nucleotide sequence ID" value="NZ_CP021431.1"/>
</dbReference>
<dbReference type="PROSITE" id="PS51257">
    <property type="entry name" value="PROKAR_LIPOPROTEIN"/>
    <property type="match status" value="1"/>
</dbReference>